<gene>
    <name evidence="2" type="ORF">GCM10010909_33320</name>
</gene>
<dbReference type="Proteomes" id="UP001156641">
    <property type="component" value="Unassembled WGS sequence"/>
</dbReference>
<comment type="caution">
    <text evidence="2">The sequence shown here is derived from an EMBL/GenBank/DDBJ whole genome shotgun (WGS) entry which is preliminary data.</text>
</comment>
<dbReference type="InterPro" id="IPR011604">
    <property type="entry name" value="PDDEXK-like_dom_sf"/>
</dbReference>
<proteinExistence type="predicted"/>
<dbReference type="Pfam" id="PF12705">
    <property type="entry name" value="PDDEXK_1"/>
    <property type="match status" value="1"/>
</dbReference>
<protein>
    <recommendedName>
        <fullName evidence="1">PD-(D/E)XK endonuclease-like domain-containing protein</fullName>
    </recommendedName>
</protein>
<reference evidence="3" key="1">
    <citation type="journal article" date="2019" name="Int. J. Syst. Evol. Microbiol.">
        <title>The Global Catalogue of Microorganisms (GCM) 10K type strain sequencing project: providing services to taxonomists for standard genome sequencing and annotation.</title>
        <authorList>
            <consortium name="The Broad Institute Genomics Platform"/>
            <consortium name="The Broad Institute Genome Sequencing Center for Infectious Disease"/>
            <person name="Wu L."/>
            <person name="Ma J."/>
        </authorList>
    </citation>
    <scope>NUCLEOTIDE SEQUENCE [LARGE SCALE GENOMIC DNA]</scope>
    <source>
        <strain evidence="3">NBRC 112502</strain>
    </source>
</reference>
<organism evidence="2 3">
    <name type="scientific">Acidocella aquatica</name>
    <dbReference type="NCBI Taxonomy" id="1922313"/>
    <lineage>
        <taxon>Bacteria</taxon>
        <taxon>Pseudomonadati</taxon>
        <taxon>Pseudomonadota</taxon>
        <taxon>Alphaproteobacteria</taxon>
        <taxon>Acetobacterales</taxon>
        <taxon>Acidocellaceae</taxon>
        <taxon>Acidocella</taxon>
    </lineage>
</organism>
<keyword evidence="3" id="KW-1185">Reference proteome</keyword>
<feature type="domain" description="PD-(D/E)XK endonuclease-like" evidence="1">
    <location>
        <begin position="580"/>
        <end position="850"/>
    </location>
</feature>
<dbReference type="InterPro" id="IPR038726">
    <property type="entry name" value="PDDEXK_AddAB-type"/>
</dbReference>
<sequence length="856" mass="90342">MTPTLILGWSLDGAPAPVGLPPFTAIVGPLGCLDLLGQWLGLDTRATPEANRIAACHAAIATQEGRFWSKSFTVDSWATDRRVLALRDALLLAGWDGTADATTPPRIADLASLPALPCGVADVLREVIAVLPQRKPPFLPRFNLVEPATLWPPLWQKLLTQLNVTAYAPPETPAKGDLAALRRFLAGAPAATWAGDGSVALLTGDTASTANLLSAWLPCLPPGAALLGGEDSLLPTLLRARHQPRPSALEGADLGAQLLYLGLALLSDPFDAGAALEFLALPQHPLGGACRFLTDAIVQSPGYGGVNYRAGRHRTLRAKLRADRARGLDRATRHAAARARLAAIDAWIPPKRFTAEEGIPAAAVTTLCGLVQGWAIKRNMPEAGAAAASLAQAVTLSGVAVLDAMLLGRMLETASSGAVTLLSAEAAPWRFFARPGARLDTTDTTIWWLGGGEGQAASPWRMAEQGWMTTHGLASDEALAPARARVGLRRAVTLTSGRLVITAPRGAMEEGGAHPLLAELQGCFGESLGRAWVEAESLQSGGVFAGLKLPSRIVPAAAPPAPRRDWLVPAGLVGPRDLESASGMETLLGCKLKWVLQYAAKLYARGPATLPEAKQLTGTFLHEVMSQVLTNGYTSPTDAAAKAQALFERLLPEEAAPLLRPGMQATQSRAKGRIGQAMADLTSQIQQAGLQVAATERAFEKPLPGKLGRLQGRIDVLLHRPADGLHVVLDAKWSASGWYRKKLEQNTAVQLAAYAWLVAGRGESATAAYYLLRKLRLLAADSYPFPDATVPGADLAASWKAALADYREALSELRDGRIIAAGVAGDDDEDDGPQLDIPPPCTFCDYQTLCGVGVSA</sequence>
<evidence type="ECO:0000259" key="1">
    <source>
        <dbReference type="Pfam" id="PF12705"/>
    </source>
</evidence>
<dbReference type="EMBL" id="BSOS01000094">
    <property type="protein sequence ID" value="GLR68650.1"/>
    <property type="molecule type" value="Genomic_DNA"/>
</dbReference>
<evidence type="ECO:0000313" key="2">
    <source>
        <dbReference type="EMBL" id="GLR68650.1"/>
    </source>
</evidence>
<dbReference type="Gene3D" id="3.90.320.10">
    <property type="match status" value="1"/>
</dbReference>
<name>A0ABQ6A855_9PROT</name>
<evidence type="ECO:0000313" key="3">
    <source>
        <dbReference type="Proteomes" id="UP001156641"/>
    </source>
</evidence>
<accession>A0ABQ6A855</accession>
<dbReference type="RefSeq" id="WP_284259502.1">
    <property type="nucleotide sequence ID" value="NZ_BSOS01000094.1"/>
</dbReference>